<proteinExistence type="predicted"/>
<evidence type="ECO:0000313" key="4">
    <source>
        <dbReference type="Proteomes" id="UP000095349"/>
    </source>
</evidence>
<feature type="compositionally biased region" description="Polar residues" evidence="1">
    <location>
        <begin position="1"/>
        <end position="10"/>
    </location>
</feature>
<dbReference type="STRING" id="285473.A4G23_03152"/>
<reference evidence="3 4" key="1">
    <citation type="submission" date="2016-09" db="EMBL/GenBank/DDBJ databases">
        <title>Streptomyces rubrolavendulae MJM4426 Genome sequencing and assembly.</title>
        <authorList>
            <person name="Kim J.-G."/>
        </authorList>
    </citation>
    <scope>NUCLEOTIDE SEQUENCE [LARGE SCALE GENOMIC DNA]</scope>
    <source>
        <strain evidence="3 4">MJM4426</strain>
    </source>
</reference>
<organism evidence="3 4">
    <name type="scientific">Streptomyces rubrolavendulae</name>
    <dbReference type="NCBI Taxonomy" id="285473"/>
    <lineage>
        <taxon>Bacteria</taxon>
        <taxon>Bacillati</taxon>
        <taxon>Actinomycetota</taxon>
        <taxon>Actinomycetes</taxon>
        <taxon>Kitasatosporales</taxon>
        <taxon>Streptomycetaceae</taxon>
        <taxon>Streptomyces</taxon>
    </lineage>
</organism>
<dbReference type="KEGG" id="srn:A4G23_03152"/>
<evidence type="ECO:0000256" key="2">
    <source>
        <dbReference type="SAM" id="Phobius"/>
    </source>
</evidence>
<feature type="compositionally biased region" description="Low complexity" evidence="1">
    <location>
        <begin position="32"/>
        <end position="44"/>
    </location>
</feature>
<dbReference type="EMBL" id="CP017316">
    <property type="protein sequence ID" value="AOT60284.1"/>
    <property type="molecule type" value="Genomic_DNA"/>
</dbReference>
<dbReference type="PATRIC" id="fig|285473.5.peg.3292"/>
<dbReference type="AlphaFoldDB" id="A0A1D8G4D8"/>
<sequence length="200" mass="21304">MSDPTASTDPTNDKPANDTSTNDKPTNDEIADGTPPATAPAARPDGPRPEPLRFFGTTWVGHDGGYGLRRAGVAAGSLAAAVAGALVLRFAYEGLAIASVGGFVNGLLVVMFAVCTAIAFQRTWEGFVRRPADPAREEALRSLKAVGFVGSLLAYFVRSLVEAPGEKLARAEYEAARARHEKRRTTRTGNPAARKKRPRR</sequence>
<dbReference type="Proteomes" id="UP000095349">
    <property type="component" value="Chromosome"/>
</dbReference>
<keyword evidence="2" id="KW-1133">Transmembrane helix</keyword>
<evidence type="ECO:0008006" key="5">
    <source>
        <dbReference type="Google" id="ProtNLM"/>
    </source>
</evidence>
<feature type="region of interest" description="Disordered" evidence="1">
    <location>
        <begin position="177"/>
        <end position="200"/>
    </location>
</feature>
<accession>A0A1D8G4D8</accession>
<protein>
    <recommendedName>
        <fullName evidence="5">Integral membrane protein</fullName>
    </recommendedName>
</protein>
<keyword evidence="2" id="KW-0472">Membrane</keyword>
<keyword evidence="2" id="KW-0812">Transmembrane</keyword>
<feature type="region of interest" description="Disordered" evidence="1">
    <location>
        <begin position="1"/>
        <end position="53"/>
    </location>
</feature>
<keyword evidence="4" id="KW-1185">Reference proteome</keyword>
<feature type="transmembrane region" description="Helical" evidence="2">
    <location>
        <begin position="71"/>
        <end position="91"/>
    </location>
</feature>
<evidence type="ECO:0000313" key="3">
    <source>
        <dbReference type="EMBL" id="AOT60284.1"/>
    </source>
</evidence>
<evidence type="ECO:0000256" key="1">
    <source>
        <dbReference type="SAM" id="MobiDB-lite"/>
    </source>
</evidence>
<gene>
    <name evidence="3" type="ORF">A4G23_03152</name>
</gene>
<feature type="transmembrane region" description="Helical" evidence="2">
    <location>
        <begin position="97"/>
        <end position="120"/>
    </location>
</feature>
<name>A0A1D8G4D8_9ACTN</name>